<name>A0ABS4E231_9HYPH</name>
<dbReference type="SUPFAM" id="SSF52540">
    <property type="entry name" value="P-loop containing nucleoside triphosphate hydrolases"/>
    <property type="match status" value="1"/>
</dbReference>
<gene>
    <name evidence="2" type="ORF">J2Z17_003420</name>
</gene>
<accession>A0ABS4E231</accession>
<evidence type="ECO:0000256" key="1">
    <source>
        <dbReference type="SAM" id="MobiDB-lite"/>
    </source>
</evidence>
<evidence type="ECO:0000313" key="3">
    <source>
        <dbReference type="Proteomes" id="UP000759443"/>
    </source>
</evidence>
<protein>
    <submittedName>
        <fullName evidence="2">Protein ImuA</fullName>
    </submittedName>
</protein>
<feature type="compositionally biased region" description="Basic and acidic residues" evidence="1">
    <location>
        <begin position="30"/>
        <end position="40"/>
    </location>
</feature>
<keyword evidence="3" id="KW-1185">Reference proteome</keyword>
<comment type="caution">
    <text evidence="2">The sequence shown here is derived from an EMBL/GenBank/DDBJ whole genome shotgun (WGS) entry which is preliminary data.</text>
</comment>
<dbReference type="Proteomes" id="UP000759443">
    <property type="component" value="Unassembled WGS sequence"/>
</dbReference>
<dbReference type="InterPro" id="IPR027417">
    <property type="entry name" value="P-loop_NTPase"/>
</dbReference>
<sequence>MAHQAMTREELFALREAVARIEGKPVHAARDWARQAERQAAEATSPPGPVAEKEARDGEFLQLLQETIGKAGSFLEVRNPSLMQAGGASGFALALALMAPGLKTGGRILQIGDRETVREAGLPYAPGLADFGLQSAQVVHALPRRIEDALWLADTALSSRAFAAVLLEVHGNPRHFGLTESRRLSLTARAQGGLLVVVRHGGEEEASSAALRLKLSPAPAAGRVLFDNAMPGGSIGNSVFHVTVEKSRTLALFDLLVEWSPHDRRLYPVSADTPRQQLYPAHPVLELSAPVHGPDRPAAVGGVLAFDRAS</sequence>
<reference evidence="2 3" key="1">
    <citation type="submission" date="2021-03" db="EMBL/GenBank/DDBJ databases">
        <title>Genomic Encyclopedia of Type Strains, Phase IV (KMG-IV): sequencing the most valuable type-strain genomes for metagenomic binning, comparative biology and taxonomic classification.</title>
        <authorList>
            <person name="Goeker M."/>
        </authorList>
    </citation>
    <scope>NUCLEOTIDE SEQUENCE [LARGE SCALE GENOMIC DNA]</scope>
    <source>
        <strain evidence="2 3">DSM 21600</strain>
    </source>
</reference>
<feature type="region of interest" description="Disordered" evidence="1">
    <location>
        <begin position="30"/>
        <end position="54"/>
    </location>
</feature>
<dbReference type="EMBL" id="JAGGJU010000009">
    <property type="protein sequence ID" value="MBP1851968.1"/>
    <property type="molecule type" value="Genomic_DNA"/>
</dbReference>
<proteinExistence type="predicted"/>
<organism evidence="2 3">
    <name type="scientific">Rhizobium halophytocola</name>
    <dbReference type="NCBI Taxonomy" id="735519"/>
    <lineage>
        <taxon>Bacteria</taxon>
        <taxon>Pseudomonadati</taxon>
        <taxon>Pseudomonadota</taxon>
        <taxon>Alphaproteobacteria</taxon>
        <taxon>Hyphomicrobiales</taxon>
        <taxon>Rhizobiaceae</taxon>
        <taxon>Rhizobium/Agrobacterium group</taxon>
        <taxon>Rhizobium</taxon>
    </lineage>
</organism>
<dbReference type="RefSeq" id="WP_342454421.1">
    <property type="nucleotide sequence ID" value="NZ_JAGGJU010000009.1"/>
</dbReference>
<dbReference type="Gene3D" id="3.40.50.300">
    <property type="entry name" value="P-loop containing nucleotide triphosphate hydrolases"/>
    <property type="match status" value="1"/>
</dbReference>
<evidence type="ECO:0000313" key="2">
    <source>
        <dbReference type="EMBL" id="MBP1851968.1"/>
    </source>
</evidence>